<dbReference type="STRING" id="33960.TY91_04705"/>
<proteinExistence type="predicted"/>
<dbReference type="RefSeq" id="WP_054761014.1">
    <property type="nucleotide sequence ID" value="NZ_AYYR01000129.1"/>
</dbReference>
<organism evidence="1 2">
    <name type="scientific">Secundilactobacillus collinoides DSM 20515 = JCM 1123</name>
    <dbReference type="NCBI Taxonomy" id="1423733"/>
    <lineage>
        <taxon>Bacteria</taxon>
        <taxon>Bacillati</taxon>
        <taxon>Bacillota</taxon>
        <taxon>Bacilli</taxon>
        <taxon>Lactobacillales</taxon>
        <taxon>Lactobacillaceae</taxon>
        <taxon>Secundilactobacillus</taxon>
    </lineage>
</organism>
<evidence type="ECO:0000313" key="1">
    <source>
        <dbReference type="EMBL" id="KRM73312.1"/>
    </source>
</evidence>
<evidence type="ECO:0008006" key="3">
    <source>
        <dbReference type="Google" id="ProtNLM"/>
    </source>
</evidence>
<reference evidence="1 2" key="1">
    <citation type="journal article" date="2015" name="Genome Announc.">
        <title>Expanding the biotechnology potential of lactobacilli through comparative genomics of 213 strains and associated genera.</title>
        <authorList>
            <person name="Sun Z."/>
            <person name="Harris H.M."/>
            <person name="McCann A."/>
            <person name="Guo C."/>
            <person name="Argimon S."/>
            <person name="Zhang W."/>
            <person name="Yang X."/>
            <person name="Jeffery I.B."/>
            <person name="Cooney J.C."/>
            <person name="Kagawa T.F."/>
            <person name="Liu W."/>
            <person name="Song Y."/>
            <person name="Salvetti E."/>
            <person name="Wrobel A."/>
            <person name="Rasinkangas P."/>
            <person name="Parkhill J."/>
            <person name="Rea M.C."/>
            <person name="O'Sullivan O."/>
            <person name="Ritari J."/>
            <person name="Douillard F.P."/>
            <person name="Paul Ross R."/>
            <person name="Yang R."/>
            <person name="Briner A.E."/>
            <person name="Felis G.E."/>
            <person name="de Vos W.M."/>
            <person name="Barrangou R."/>
            <person name="Klaenhammer T.R."/>
            <person name="Caufield P.W."/>
            <person name="Cui Y."/>
            <person name="Zhang H."/>
            <person name="O'Toole P.W."/>
        </authorList>
    </citation>
    <scope>NUCLEOTIDE SEQUENCE [LARGE SCALE GENOMIC DNA]</scope>
    <source>
        <strain evidence="1 2">DSM 20515</strain>
    </source>
</reference>
<dbReference type="AlphaFoldDB" id="A0A0R2B1X0"/>
<gene>
    <name evidence="1" type="ORF">FC82_GL001505</name>
</gene>
<dbReference type="Proteomes" id="UP000051845">
    <property type="component" value="Unassembled WGS sequence"/>
</dbReference>
<evidence type="ECO:0000313" key="2">
    <source>
        <dbReference type="Proteomes" id="UP000051845"/>
    </source>
</evidence>
<sequence length="169" mass="18737">MKTIDLTGNRYGRLTALKKVGKRPNGNALWECRCTCGNTCVVDAYNLKTGVTRSCGCLRRAQSKQNCAKNEAFRSHIGNTASLGIVNGTNVLAMTKRRQTNRSGVIGVSYEKGREVWVARLYVKGHLVLNSIFKDRSEAVRARKRAEAQYLKPVLASLDRPWNGDSSCN</sequence>
<dbReference type="EMBL" id="AYYR01000129">
    <property type="protein sequence ID" value="KRM73312.1"/>
    <property type="molecule type" value="Genomic_DNA"/>
</dbReference>
<dbReference type="PATRIC" id="fig|1423733.4.peg.1582"/>
<name>A0A0R2B1X0_SECCO</name>
<comment type="caution">
    <text evidence="1">The sequence shown here is derived from an EMBL/GenBank/DDBJ whole genome shotgun (WGS) entry which is preliminary data.</text>
</comment>
<accession>A0A0R2B1X0</accession>
<protein>
    <recommendedName>
        <fullName evidence="3">AP2/ERF domain-containing protein</fullName>
    </recommendedName>
</protein>